<accession>A0A816IUZ5</accession>
<evidence type="ECO:0000313" key="1">
    <source>
        <dbReference type="EMBL" id="CAF1750951.1"/>
    </source>
</evidence>
<dbReference type="AlphaFoldDB" id="A0A816IUZ5"/>
<feature type="non-terminal residue" evidence="1">
    <location>
        <position position="1"/>
    </location>
</feature>
<protein>
    <submittedName>
        <fullName evidence="1">(rape) hypothetical protein</fullName>
    </submittedName>
</protein>
<name>A0A816IUZ5_BRANA</name>
<organism evidence="1">
    <name type="scientific">Brassica napus</name>
    <name type="common">Rape</name>
    <dbReference type="NCBI Taxonomy" id="3708"/>
    <lineage>
        <taxon>Eukaryota</taxon>
        <taxon>Viridiplantae</taxon>
        <taxon>Streptophyta</taxon>
        <taxon>Embryophyta</taxon>
        <taxon>Tracheophyta</taxon>
        <taxon>Spermatophyta</taxon>
        <taxon>Magnoliopsida</taxon>
        <taxon>eudicotyledons</taxon>
        <taxon>Gunneridae</taxon>
        <taxon>Pentapetalae</taxon>
        <taxon>rosids</taxon>
        <taxon>malvids</taxon>
        <taxon>Brassicales</taxon>
        <taxon>Brassicaceae</taxon>
        <taxon>Brassiceae</taxon>
        <taxon>Brassica</taxon>
    </lineage>
</organism>
<reference evidence="1" key="1">
    <citation type="submission" date="2021-01" db="EMBL/GenBank/DDBJ databases">
        <authorList>
            <consortium name="Genoscope - CEA"/>
            <person name="William W."/>
        </authorList>
    </citation>
    <scope>NUCLEOTIDE SEQUENCE</scope>
</reference>
<dbReference type="EMBL" id="HG994373">
    <property type="protein sequence ID" value="CAF1750951.1"/>
    <property type="molecule type" value="Genomic_DNA"/>
</dbReference>
<sequence length="77" mass="9253">MRLCSAFSIGQNPITHFFFTKIKKEPQKRVGLNRTKRYPPKKLLFLLFFFFFFLDKIDEMEEIGVNGKDKINKDDEF</sequence>
<dbReference type="Proteomes" id="UP001295469">
    <property type="component" value="Chromosome C09"/>
</dbReference>
<gene>
    <name evidence="1" type="ORF">DARMORV10_C09P39290.1</name>
</gene>
<proteinExistence type="predicted"/>